<evidence type="ECO:0000313" key="2">
    <source>
        <dbReference type="EMBL" id="SDH49277.1"/>
    </source>
</evidence>
<organism evidence="2 3">
    <name type="scientific">Myroides phaeus</name>
    <dbReference type="NCBI Taxonomy" id="702745"/>
    <lineage>
        <taxon>Bacteria</taxon>
        <taxon>Pseudomonadati</taxon>
        <taxon>Bacteroidota</taxon>
        <taxon>Flavobacteriia</taxon>
        <taxon>Flavobacteriales</taxon>
        <taxon>Flavobacteriaceae</taxon>
        <taxon>Myroides</taxon>
    </lineage>
</organism>
<keyword evidence="3" id="KW-1185">Reference proteome</keyword>
<gene>
    <name evidence="2" type="ORF">SAMN05421818_10524</name>
</gene>
<dbReference type="AlphaFoldDB" id="A0A1G8CUR8"/>
<keyword evidence="1" id="KW-0732">Signal</keyword>
<sequence length="154" mass="17776">MKTLLISLLFSTSCLAQQEASPLTYRTRTLDQKNIAKIHLDKEGSQTYTYLSGEKDFLKELTQYYQAIVPYTIQVQSTAINYIKDNYYLQTNTTTHSITTLLHKVMVRYINTPYLIIGTNHCIVAHHSNLCYPHQDGMNCIDQQPHCQKINSKK</sequence>
<evidence type="ECO:0000313" key="3">
    <source>
        <dbReference type="Proteomes" id="UP000243588"/>
    </source>
</evidence>
<protein>
    <submittedName>
        <fullName evidence="2">Uncharacterized protein</fullName>
    </submittedName>
</protein>
<dbReference type="Proteomes" id="UP000243588">
    <property type="component" value="Unassembled WGS sequence"/>
</dbReference>
<reference evidence="3" key="1">
    <citation type="submission" date="2016-10" db="EMBL/GenBank/DDBJ databases">
        <authorList>
            <person name="Varghese N."/>
            <person name="Submissions S."/>
        </authorList>
    </citation>
    <scope>NUCLEOTIDE SEQUENCE [LARGE SCALE GENOMIC DNA]</scope>
    <source>
        <strain evidence="3">DSM 23313</strain>
    </source>
</reference>
<proteinExistence type="predicted"/>
<name>A0A1G8CUR8_9FLAO</name>
<dbReference type="EMBL" id="FNDQ01000005">
    <property type="protein sequence ID" value="SDH49277.1"/>
    <property type="molecule type" value="Genomic_DNA"/>
</dbReference>
<accession>A0A1G8CUR8</accession>
<dbReference type="RefSeq" id="WP_143021857.1">
    <property type="nucleotide sequence ID" value="NZ_FNDQ01000005.1"/>
</dbReference>
<feature type="chain" id="PRO_5017472452" evidence="1">
    <location>
        <begin position="17"/>
        <end position="154"/>
    </location>
</feature>
<feature type="signal peptide" evidence="1">
    <location>
        <begin position="1"/>
        <end position="16"/>
    </location>
</feature>
<evidence type="ECO:0000256" key="1">
    <source>
        <dbReference type="SAM" id="SignalP"/>
    </source>
</evidence>